<gene>
    <name evidence="3" type="ORF">JCM16775_1662</name>
</gene>
<name>A0A510JKQ1_9FUSO</name>
<protein>
    <submittedName>
        <fullName evidence="3">Tetratricopeptide repeat protein</fullName>
    </submittedName>
</protein>
<dbReference type="EMBL" id="AP019823">
    <property type="protein sequence ID" value="BBM38951.1"/>
    <property type="molecule type" value="Genomic_DNA"/>
</dbReference>
<feature type="signal peptide" evidence="2">
    <location>
        <begin position="1"/>
        <end position="20"/>
    </location>
</feature>
<evidence type="ECO:0000256" key="2">
    <source>
        <dbReference type="SAM" id="SignalP"/>
    </source>
</evidence>
<dbReference type="AlphaFoldDB" id="A0A510JKQ1"/>
<evidence type="ECO:0000256" key="1">
    <source>
        <dbReference type="PROSITE-ProRule" id="PRU00339"/>
    </source>
</evidence>
<reference evidence="3 4" key="1">
    <citation type="submission" date="2019-07" db="EMBL/GenBank/DDBJ databases">
        <title>Complete Genome Sequence of Leptotrichia hofstadii Strain JCM16775.</title>
        <authorList>
            <person name="Watanabe S."/>
            <person name="Cui L."/>
        </authorList>
    </citation>
    <scope>NUCLEOTIDE SEQUENCE [LARGE SCALE GENOMIC DNA]</scope>
    <source>
        <strain evidence="3 4">JCM16775</strain>
    </source>
</reference>
<evidence type="ECO:0000313" key="4">
    <source>
        <dbReference type="Proteomes" id="UP000321892"/>
    </source>
</evidence>
<keyword evidence="1" id="KW-0802">TPR repeat</keyword>
<dbReference type="InterPro" id="IPR019734">
    <property type="entry name" value="TPR_rpt"/>
</dbReference>
<feature type="chain" id="PRO_5021728546" evidence="2">
    <location>
        <begin position="21"/>
        <end position="262"/>
    </location>
</feature>
<keyword evidence="2" id="KW-0732">Signal</keyword>
<dbReference type="Pfam" id="PF13374">
    <property type="entry name" value="TPR_10"/>
    <property type="match status" value="1"/>
</dbReference>
<accession>A0A510JKQ1</accession>
<dbReference type="Proteomes" id="UP000321892">
    <property type="component" value="Chromosome"/>
</dbReference>
<sequence>MKPTFLILMLLIFSFSISYGANGNEEFEKGNNYINQKKYNEAEKYFLVALKKGNPNAYNALGYLYSVQGKFQKAEYYLLKDLENTKDEKLKERMKINLAYIYIKQNKEKEAEKILRTIKNNDITIFKMLANFYYDNQNYEKAEEFFKKALAKGDNVSINNIVVISIKRRNVTDEIKNLIKKEYENGNIYAYGYYGTEKIKDGSLEEGERICKLGIQKGDPSSYLCMSVFYEQKGNKTKSKELFEKYKLEMSKLEDKLEKNKK</sequence>
<dbReference type="Gene3D" id="1.25.40.10">
    <property type="entry name" value="Tetratricopeptide repeat domain"/>
    <property type="match status" value="2"/>
</dbReference>
<dbReference type="SUPFAM" id="SSF81901">
    <property type="entry name" value="HCP-like"/>
    <property type="match status" value="1"/>
</dbReference>
<dbReference type="SMART" id="SM00028">
    <property type="entry name" value="TPR"/>
    <property type="match status" value="2"/>
</dbReference>
<dbReference type="InterPro" id="IPR011990">
    <property type="entry name" value="TPR-like_helical_dom_sf"/>
</dbReference>
<organism evidence="3 4">
    <name type="scientific">Leptotrichia hofstadii</name>
    <dbReference type="NCBI Taxonomy" id="157688"/>
    <lineage>
        <taxon>Bacteria</taxon>
        <taxon>Fusobacteriati</taxon>
        <taxon>Fusobacteriota</taxon>
        <taxon>Fusobacteriia</taxon>
        <taxon>Fusobacteriales</taxon>
        <taxon>Leptotrichiaceae</taxon>
        <taxon>Leptotrichia</taxon>
    </lineage>
</organism>
<dbReference type="Pfam" id="PF13432">
    <property type="entry name" value="TPR_16"/>
    <property type="match status" value="1"/>
</dbReference>
<dbReference type="PROSITE" id="PS50005">
    <property type="entry name" value="TPR"/>
    <property type="match status" value="1"/>
</dbReference>
<dbReference type="KEGG" id="lhf:JCM16775_1662"/>
<keyword evidence="4" id="KW-1185">Reference proteome</keyword>
<dbReference type="RefSeq" id="WP_026746008.1">
    <property type="nucleotide sequence ID" value="NZ_AP019823.1"/>
</dbReference>
<dbReference type="PANTHER" id="PTHR12558">
    <property type="entry name" value="CELL DIVISION CYCLE 16,23,27"/>
    <property type="match status" value="1"/>
</dbReference>
<proteinExistence type="predicted"/>
<evidence type="ECO:0000313" key="3">
    <source>
        <dbReference type="EMBL" id="BBM38951.1"/>
    </source>
</evidence>
<dbReference type="PANTHER" id="PTHR12558:SF13">
    <property type="entry name" value="CELL DIVISION CYCLE PROTEIN 27 HOMOLOG"/>
    <property type="match status" value="1"/>
</dbReference>
<dbReference type="Pfam" id="PF13181">
    <property type="entry name" value="TPR_8"/>
    <property type="match status" value="1"/>
</dbReference>
<feature type="repeat" description="TPR" evidence="1">
    <location>
        <begin position="123"/>
        <end position="156"/>
    </location>
</feature>